<keyword evidence="12" id="KW-0449">Lipoprotein</keyword>
<comment type="cofactor">
    <cofactor evidence="11">
        <name>Mg(2+)</name>
        <dbReference type="ChEBI" id="CHEBI:18420"/>
    </cofactor>
    <cofactor evidence="11">
        <name>Mn(2+)</name>
        <dbReference type="ChEBI" id="CHEBI:29035"/>
    </cofactor>
    <text evidence="11">Magnesium. Can also use manganese.</text>
</comment>
<evidence type="ECO:0000256" key="9">
    <source>
        <dbReference type="ARBA" id="ARBA00048540"/>
    </source>
</evidence>
<keyword evidence="5 10" id="KW-0479">Metal-binding</keyword>
<dbReference type="Pfam" id="PF02424">
    <property type="entry name" value="ApbE"/>
    <property type="match status" value="1"/>
</dbReference>
<dbReference type="HOGENOM" id="CLU_044403_1_0_10"/>
<evidence type="ECO:0000256" key="8">
    <source>
        <dbReference type="ARBA" id="ARBA00031306"/>
    </source>
</evidence>
<evidence type="ECO:0000256" key="6">
    <source>
        <dbReference type="ARBA" id="ARBA00022827"/>
    </source>
</evidence>
<dbReference type="Gene3D" id="3.10.520.10">
    <property type="entry name" value="ApbE-like domains"/>
    <property type="match status" value="1"/>
</dbReference>
<name>A4CMG7_ROBBH</name>
<evidence type="ECO:0000313" key="13">
    <source>
        <dbReference type="Proteomes" id="UP000009049"/>
    </source>
</evidence>
<gene>
    <name evidence="12" type="ordered locus">RB2501_11052</name>
</gene>
<keyword evidence="7 10" id="KW-0460">Magnesium</keyword>
<evidence type="ECO:0000256" key="10">
    <source>
        <dbReference type="PIRNR" id="PIRNR006268"/>
    </source>
</evidence>
<keyword evidence="13" id="KW-1185">Reference proteome</keyword>
<evidence type="ECO:0000256" key="1">
    <source>
        <dbReference type="ARBA" id="ARBA00011955"/>
    </source>
</evidence>
<keyword evidence="4 10" id="KW-0808">Transferase</keyword>
<keyword evidence="6 10" id="KW-0274">FAD</keyword>
<evidence type="ECO:0000256" key="2">
    <source>
        <dbReference type="ARBA" id="ARBA00016337"/>
    </source>
</evidence>
<dbReference type="GO" id="GO:0016740">
    <property type="term" value="F:transferase activity"/>
    <property type="evidence" value="ECO:0007669"/>
    <property type="project" value="UniProtKB-UniRule"/>
</dbReference>
<dbReference type="InterPro" id="IPR024932">
    <property type="entry name" value="ApbE"/>
</dbReference>
<evidence type="ECO:0000256" key="7">
    <source>
        <dbReference type="ARBA" id="ARBA00022842"/>
    </source>
</evidence>
<feature type="binding site" evidence="11">
    <location>
        <position position="167"/>
    </location>
    <ligand>
        <name>Mg(2+)</name>
        <dbReference type="ChEBI" id="CHEBI:18420"/>
    </ligand>
</feature>
<evidence type="ECO:0000256" key="5">
    <source>
        <dbReference type="ARBA" id="ARBA00022723"/>
    </source>
</evidence>
<dbReference type="InterPro" id="IPR003374">
    <property type="entry name" value="ApbE-like_sf"/>
</dbReference>
<protein>
    <recommendedName>
        <fullName evidence="2 10">FAD:protein FMN transferase</fullName>
        <ecNumber evidence="1 10">2.7.1.180</ecNumber>
    </recommendedName>
    <alternativeName>
        <fullName evidence="8 10">Flavin transferase</fullName>
    </alternativeName>
</protein>
<evidence type="ECO:0000313" key="12">
    <source>
        <dbReference type="EMBL" id="EAR14859.1"/>
    </source>
</evidence>
<evidence type="ECO:0000256" key="11">
    <source>
        <dbReference type="PIRSR" id="PIRSR006268-2"/>
    </source>
</evidence>
<reference evidence="12 13" key="1">
    <citation type="journal article" date="2009" name="J. Bacteriol.">
        <title>Complete genome sequence of Robiginitalea biformata HTCC2501.</title>
        <authorList>
            <person name="Oh H.M."/>
            <person name="Giovannoni S.J."/>
            <person name="Lee K."/>
            <person name="Ferriera S."/>
            <person name="Johnson J."/>
            <person name="Cho J.C."/>
        </authorList>
    </citation>
    <scope>NUCLEOTIDE SEQUENCE [LARGE SCALE GENOMIC DNA]</scope>
    <source>
        <strain evidence="13">ATCC BAA-864 / HTCC2501 / KCTC 12146</strain>
    </source>
</reference>
<dbReference type="EMBL" id="CP001712">
    <property type="protein sequence ID" value="EAR14859.1"/>
    <property type="molecule type" value="Genomic_DNA"/>
</dbReference>
<dbReference type="EC" id="2.7.1.180" evidence="1 10"/>
<dbReference type="PIRSF" id="PIRSF006268">
    <property type="entry name" value="ApbE"/>
    <property type="match status" value="1"/>
</dbReference>
<dbReference type="AlphaFoldDB" id="A4CMG7"/>
<dbReference type="STRING" id="313596.RB2501_11052"/>
<dbReference type="KEGG" id="rbi:RB2501_11052"/>
<evidence type="ECO:0000256" key="3">
    <source>
        <dbReference type="ARBA" id="ARBA00022630"/>
    </source>
</evidence>
<dbReference type="eggNOG" id="COG1477">
    <property type="taxonomic scope" value="Bacteria"/>
</dbReference>
<dbReference type="Proteomes" id="UP000009049">
    <property type="component" value="Chromosome"/>
</dbReference>
<dbReference type="PANTHER" id="PTHR30040">
    <property type="entry name" value="THIAMINE BIOSYNTHESIS LIPOPROTEIN APBE"/>
    <property type="match status" value="1"/>
</dbReference>
<dbReference type="GO" id="GO:0046872">
    <property type="term" value="F:metal ion binding"/>
    <property type="evidence" value="ECO:0007669"/>
    <property type="project" value="UniProtKB-UniRule"/>
</dbReference>
<accession>A4CMG7</accession>
<dbReference type="SUPFAM" id="SSF143631">
    <property type="entry name" value="ApbE-like"/>
    <property type="match status" value="1"/>
</dbReference>
<evidence type="ECO:0000256" key="4">
    <source>
        <dbReference type="ARBA" id="ARBA00022679"/>
    </source>
</evidence>
<dbReference type="PANTHER" id="PTHR30040:SF2">
    <property type="entry name" value="FAD:PROTEIN FMN TRANSFERASE"/>
    <property type="match status" value="1"/>
</dbReference>
<proteinExistence type="inferred from homology"/>
<keyword evidence="3 10" id="KW-0285">Flavoprotein</keyword>
<organism evidence="12 13">
    <name type="scientific">Robiginitalea biformata (strain ATCC BAA-864 / DSM 15991 / KCTC 12146 / HTCC2501)</name>
    <dbReference type="NCBI Taxonomy" id="313596"/>
    <lineage>
        <taxon>Bacteria</taxon>
        <taxon>Pseudomonadati</taxon>
        <taxon>Bacteroidota</taxon>
        <taxon>Flavobacteriia</taxon>
        <taxon>Flavobacteriales</taxon>
        <taxon>Flavobacteriaceae</taxon>
        <taxon>Robiginitalea</taxon>
    </lineage>
</organism>
<comment type="catalytic activity">
    <reaction evidence="9 10">
        <text>L-threonyl-[protein] + FAD = FMN-L-threonyl-[protein] + AMP + H(+)</text>
        <dbReference type="Rhea" id="RHEA:36847"/>
        <dbReference type="Rhea" id="RHEA-COMP:11060"/>
        <dbReference type="Rhea" id="RHEA-COMP:11061"/>
        <dbReference type="ChEBI" id="CHEBI:15378"/>
        <dbReference type="ChEBI" id="CHEBI:30013"/>
        <dbReference type="ChEBI" id="CHEBI:57692"/>
        <dbReference type="ChEBI" id="CHEBI:74257"/>
        <dbReference type="ChEBI" id="CHEBI:456215"/>
        <dbReference type="EC" id="2.7.1.180"/>
    </reaction>
</comment>
<sequence length="325" mass="35120">MLLYLFALPGVWGQQDPLVTVRRTERLLGTEVTVTVTAENEEIGFIHIEEALSEMRQVAGWISSRDPVSVTHAINANAGLQPVSVPREIYSLLERAIQISELTSGAFDITDAALDTLWRFDGSMAQIPGAEDVAGVLPLVGYRNLVLDAGNRTAYLPEKGMKINLDAIGRGYAVDRAKDRMLDKQVPGGTIQAGGDLSAWGTRGSGDKWLLGISDPINIGQILRWVPLIESSVSIVRTDAQFVRSGDRTYGYIMDPHTGFPAEGVAQATVLARNAELSSALAHALCVLGPENGIRLIEYLGDTEAVIVDDAGIMYWTSGLSLSRE</sequence>
<comment type="similarity">
    <text evidence="10">Belongs to the ApbE family.</text>
</comment>